<comment type="catalytic activity">
    <reaction evidence="10">
        <text>L-seryl-[protein] + ATP = O-phospho-L-seryl-[protein] + ADP + H(+)</text>
        <dbReference type="Rhea" id="RHEA:17989"/>
        <dbReference type="Rhea" id="RHEA-COMP:9863"/>
        <dbReference type="Rhea" id="RHEA-COMP:11604"/>
        <dbReference type="ChEBI" id="CHEBI:15378"/>
        <dbReference type="ChEBI" id="CHEBI:29999"/>
        <dbReference type="ChEBI" id="CHEBI:30616"/>
        <dbReference type="ChEBI" id="CHEBI:83421"/>
        <dbReference type="ChEBI" id="CHEBI:456216"/>
        <dbReference type="EC" id="2.7.11.1"/>
    </reaction>
</comment>
<keyword evidence="5" id="KW-0677">Repeat</keyword>
<dbReference type="Gene3D" id="1.10.510.10">
    <property type="entry name" value="Transferase(Phosphotransferase) domain 1"/>
    <property type="match status" value="1"/>
</dbReference>
<dbReference type="InterPro" id="IPR011009">
    <property type="entry name" value="Kinase-like_dom_sf"/>
</dbReference>
<feature type="region of interest" description="Disordered" evidence="12">
    <location>
        <begin position="1"/>
        <end position="52"/>
    </location>
</feature>
<dbReference type="SUPFAM" id="SSF47473">
    <property type="entry name" value="EF-hand"/>
    <property type="match status" value="1"/>
</dbReference>
<evidence type="ECO:0000256" key="1">
    <source>
        <dbReference type="ARBA" id="ARBA00005354"/>
    </source>
</evidence>
<evidence type="ECO:0000256" key="8">
    <source>
        <dbReference type="ARBA" id="ARBA00022840"/>
    </source>
</evidence>
<evidence type="ECO:0000256" key="7">
    <source>
        <dbReference type="ARBA" id="ARBA00022777"/>
    </source>
</evidence>
<gene>
    <name evidence="14" type="ORF">ILEXP_LOCUS18946</name>
</gene>
<dbReference type="FunFam" id="1.10.510.10:FF:001864">
    <property type="entry name" value="Calcium-dependent protein kinase SK5"/>
    <property type="match status" value="1"/>
</dbReference>
<accession>A0ABC8S3G7</accession>
<dbReference type="SUPFAM" id="SSF56112">
    <property type="entry name" value="Protein kinase-like (PK-like)"/>
    <property type="match status" value="1"/>
</dbReference>
<dbReference type="FunFam" id="1.10.238.10:FF:000085">
    <property type="entry name" value="CDPK-related kinase 1"/>
    <property type="match status" value="1"/>
</dbReference>
<proteinExistence type="inferred from homology"/>
<evidence type="ECO:0000256" key="5">
    <source>
        <dbReference type="ARBA" id="ARBA00022737"/>
    </source>
</evidence>
<keyword evidence="8 11" id="KW-0067">ATP-binding</keyword>
<dbReference type="GO" id="GO:0004674">
    <property type="term" value="F:protein serine/threonine kinase activity"/>
    <property type="evidence" value="ECO:0007669"/>
    <property type="project" value="UniProtKB-KW"/>
</dbReference>
<feature type="binding site" evidence="11">
    <location>
        <position position="172"/>
    </location>
    <ligand>
        <name>ATP</name>
        <dbReference type="ChEBI" id="CHEBI:30616"/>
    </ligand>
</feature>
<evidence type="ECO:0000256" key="3">
    <source>
        <dbReference type="ARBA" id="ARBA00022527"/>
    </source>
</evidence>
<dbReference type="Gene3D" id="3.30.200.20">
    <property type="entry name" value="Phosphorylase Kinase, domain 1"/>
    <property type="match status" value="1"/>
</dbReference>
<keyword evidence="6 11" id="KW-0547">Nucleotide-binding</keyword>
<dbReference type="SMART" id="SM00220">
    <property type="entry name" value="S_TKc"/>
    <property type="match status" value="1"/>
</dbReference>
<keyword evidence="7" id="KW-0418">Kinase</keyword>
<evidence type="ECO:0000256" key="11">
    <source>
        <dbReference type="PROSITE-ProRule" id="PRU10141"/>
    </source>
</evidence>
<dbReference type="PROSITE" id="PS00107">
    <property type="entry name" value="PROTEIN_KINASE_ATP"/>
    <property type="match status" value="1"/>
</dbReference>
<comment type="caution">
    <text evidence="14">The sequence shown here is derived from an EMBL/GenBank/DDBJ whole genome shotgun (WGS) entry which is preliminary data.</text>
</comment>
<evidence type="ECO:0000256" key="9">
    <source>
        <dbReference type="ARBA" id="ARBA00047899"/>
    </source>
</evidence>
<dbReference type="FunFam" id="1.10.510.10:FF:001294">
    <property type="entry name" value="CDPK-related kinase 3"/>
    <property type="match status" value="1"/>
</dbReference>
<comment type="catalytic activity">
    <reaction evidence="9">
        <text>L-threonyl-[protein] + ATP = O-phospho-L-threonyl-[protein] + ADP + H(+)</text>
        <dbReference type="Rhea" id="RHEA:46608"/>
        <dbReference type="Rhea" id="RHEA-COMP:11060"/>
        <dbReference type="Rhea" id="RHEA-COMP:11605"/>
        <dbReference type="ChEBI" id="CHEBI:15378"/>
        <dbReference type="ChEBI" id="CHEBI:30013"/>
        <dbReference type="ChEBI" id="CHEBI:30616"/>
        <dbReference type="ChEBI" id="CHEBI:61977"/>
        <dbReference type="ChEBI" id="CHEBI:456216"/>
        <dbReference type="EC" id="2.7.11.1"/>
    </reaction>
</comment>
<dbReference type="EC" id="2.7.11.1" evidence="2"/>
<protein>
    <recommendedName>
        <fullName evidence="2">non-specific serine/threonine protein kinase</fullName>
        <ecNumber evidence="2">2.7.11.1</ecNumber>
    </recommendedName>
</protein>
<dbReference type="CDD" id="cd05117">
    <property type="entry name" value="STKc_CAMK"/>
    <property type="match status" value="1"/>
</dbReference>
<name>A0ABC8S3G7_9AQUA</name>
<dbReference type="GO" id="GO:0005524">
    <property type="term" value="F:ATP binding"/>
    <property type="evidence" value="ECO:0007669"/>
    <property type="project" value="UniProtKB-UniRule"/>
</dbReference>
<evidence type="ECO:0000313" key="15">
    <source>
        <dbReference type="Proteomes" id="UP001642360"/>
    </source>
</evidence>
<evidence type="ECO:0000256" key="12">
    <source>
        <dbReference type="SAM" id="MobiDB-lite"/>
    </source>
</evidence>
<feature type="domain" description="Protein kinase" evidence="13">
    <location>
        <begin position="140"/>
        <end position="402"/>
    </location>
</feature>
<sequence>MGTCTSKPPKPNPYATRETVEEENTNPTRTPANESVAGEDGNNYAGNGKKSPLFPFYSPSPAHYFFSKKSPALPSGSANSTPRRVFKRPFPPPSPVKHIKAMLVRRHVAVKPNNAAETEGSDVGKLDKSFGFSKQFTSKYEVGEEVGRGHFGYTCSARSKKGDLQGQQVAVKVIPKAKLTTAIAVEDVRREVKILRALTGHNNLVQFYDAFEDLDNVYIVMELCQGGELLDRILARGGKYSEGDAKAIMVQILNVVAFCHLQGVVHRDLKPENFLYTSKEENSQLKVIDFGLSDIVRPDEKLNDIVGSAYYVAPEVLHRSYSTDADVWSIGVIAYILLCGSRPFWARTESGIFRAVLKANPSFDEAPWPSLSSEAKDFVKRLLNKDPRKRMTAAQALSHAWIRNCNDARVPLDILIFRQMKAYMRSSSLRKAALRALSKTVTADELCYLKEQFALLDSSKNGSITLENIRMSLMKNATDAMKESHIPDFLSSLNTLQYRRLDFEEFCAAALSVQQLEALDRWEQHARRAYEIFEKDGNRAIVIEELASELGLSPSVPVHSVLNDWIRHTDGKLSFLGFVRLLHGVSTRTLGKVQ</sequence>
<dbReference type="FunFam" id="3.30.200.20:FF:000101">
    <property type="entry name" value="CDPK-related kinase 1"/>
    <property type="match status" value="1"/>
</dbReference>
<keyword evidence="4" id="KW-0808">Transferase</keyword>
<evidence type="ECO:0000256" key="4">
    <source>
        <dbReference type="ARBA" id="ARBA00022679"/>
    </source>
</evidence>
<evidence type="ECO:0000256" key="6">
    <source>
        <dbReference type="ARBA" id="ARBA00022741"/>
    </source>
</evidence>
<keyword evidence="15" id="KW-1185">Reference proteome</keyword>
<evidence type="ECO:0000256" key="2">
    <source>
        <dbReference type="ARBA" id="ARBA00012513"/>
    </source>
</evidence>
<dbReference type="PROSITE" id="PS00108">
    <property type="entry name" value="PROTEIN_KINASE_ST"/>
    <property type="match status" value="1"/>
</dbReference>
<dbReference type="EMBL" id="CAUOFW020002059">
    <property type="protein sequence ID" value="CAK9150791.1"/>
    <property type="molecule type" value="Genomic_DNA"/>
</dbReference>
<dbReference type="PANTHER" id="PTHR24349">
    <property type="entry name" value="SERINE/THREONINE-PROTEIN KINASE"/>
    <property type="match status" value="1"/>
</dbReference>
<dbReference type="Gene3D" id="1.10.238.10">
    <property type="entry name" value="EF-hand"/>
    <property type="match status" value="2"/>
</dbReference>
<feature type="region of interest" description="Disordered" evidence="12">
    <location>
        <begin position="73"/>
        <end position="92"/>
    </location>
</feature>
<evidence type="ECO:0000259" key="13">
    <source>
        <dbReference type="PROSITE" id="PS50011"/>
    </source>
</evidence>
<dbReference type="InterPro" id="IPR011992">
    <property type="entry name" value="EF-hand-dom_pair"/>
</dbReference>
<dbReference type="InterPro" id="IPR008271">
    <property type="entry name" value="Ser/Thr_kinase_AS"/>
</dbReference>
<reference evidence="14 15" key="1">
    <citation type="submission" date="2024-02" db="EMBL/GenBank/DDBJ databases">
        <authorList>
            <person name="Vignale AGUSTIN F."/>
            <person name="Sosa J E."/>
            <person name="Modenutti C."/>
        </authorList>
    </citation>
    <scope>NUCLEOTIDE SEQUENCE [LARGE SCALE GENOMIC DNA]</scope>
</reference>
<organism evidence="14 15">
    <name type="scientific">Ilex paraguariensis</name>
    <name type="common">yerba mate</name>
    <dbReference type="NCBI Taxonomy" id="185542"/>
    <lineage>
        <taxon>Eukaryota</taxon>
        <taxon>Viridiplantae</taxon>
        <taxon>Streptophyta</taxon>
        <taxon>Embryophyta</taxon>
        <taxon>Tracheophyta</taxon>
        <taxon>Spermatophyta</taxon>
        <taxon>Magnoliopsida</taxon>
        <taxon>eudicotyledons</taxon>
        <taxon>Gunneridae</taxon>
        <taxon>Pentapetalae</taxon>
        <taxon>asterids</taxon>
        <taxon>campanulids</taxon>
        <taxon>Aquifoliales</taxon>
        <taxon>Aquifoliaceae</taxon>
        <taxon>Ilex</taxon>
    </lineage>
</organism>
<dbReference type="Proteomes" id="UP001642360">
    <property type="component" value="Unassembled WGS sequence"/>
</dbReference>
<keyword evidence="3" id="KW-0723">Serine/threonine-protein kinase</keyword>
<evidence type="ECO:0000256" key="10">
    <source>
        <dbReference type="ARBA" id="ARBA00048679"/>
    </source>
</evidence>
<dbReference type="InterPro" id="IPR000719">
    <property type="entry name" value="Prot_kinase_dom"/>
</dbReference>
<dbReference type="InterPro" id="IPR050205">
    <property type="entry name" value="CDPK_Ser/Thr_kinases"/>
</dbReference>
<dbReference type="AlphaFoldDB" id="A0ABC8S3G7"/>
<dbReference type="InterPro" id="IPR017441">
    <property type="entry name" value="Protein_kinase_ATP_BS"/>
</dbReference>
<dbReference type="PROSITE" id="PS50011">
    <property type="entry name" value="PROTEIN_KINASE_DOM"/>
    <property type="match status" value="1"/>
</dbReference>
<dbReference type="Pfam" id="PF00069">
    <property type="entry name" value="Pkinase"/>
    <property type="match status" value="1"/>
</dbReference>
<evidence type="ECO:0000313" key="14">
    <source>
        <dbReference type="EMBL" id="CAK9150791.1"/>
    </source>
</evidence>
<comment type="similarity">
    <text evidence="1">Belongs to the protein kinase superfamily. CAMK Ser/Thr protein kinase family. CaMK subfamily.</text>
</comment>